<organism evidence="2 3">
    <name type="scientific">Veronia pacifica</name>
    <dbReference type="NCBI Taxonomy" id="1080227"/>
    <lineage>
        <taxon>Bacteria</taxon>
        <taxon>Pseudomonadati</taxon>
        <taxon>Pseudomonadota</taxon>
        <taxon>Gammaproteobacteria</taxon>
        <taxon>Vibrionales</taxon>
        <taxon>Vibrionaceae</taxon>
        <taxon>Veronia</taxon>
    </lineage>
</organism>
<dbReference type="EMBL" id="LYBM01000028">
    <property type="protein sequence ID" value="ODA31850.1"/>
    <property type="molecule type" value="Genomic_DNA"/>
</dbReference>
<keyword evidence="1" id="KW-0472">Membrane</keyword>
<evidence type="ECO:0000256" key="1">
    <source>
        <dbReference type="SAM" id="Phobius"/>
    </source>
</evidence>
<evidence type="ECO:0000313" key="3">
    <source>
        <dbReference type="Proteomes" id="UP000094936"/>
    </source>
</evidence>
<keyword evidence="3" id="KW-1185">Reference proteome</keyword>
<gene>
    <name evidence="2" type="ORF">A8L45_14605</name>
</gene>
<keyword evidence="1" id="KW-0812">Transmembrane</keyword>
<sequence>MVFDLDDDELIYVSTQRLKDWHSSPQVNGIEIIMEYWLSLFFGDSMGIASLIMLFRMLAVL</sequence>
<keyword evidence="1" id="KW-1133">Transmembrane helix</keyword>
<dbReference type="Proteomes" id="UP000094936">
    <property type="component" value="Unassembled WGS sequence"/>
</dbReference>
<proteinExistence type="predicted"/>
<comment type="caution">
    <text evidence="2">The sequence shown here is derived from an EMBL/GenBank/DDBJ whole genome shotgun (WGS) entry which is preliminary data.</text>
</comment>
<reference evidence="2 3" key="1">
    <citation type="submission" date="2016-05" db="EMBL/GenBank/DDBJ databases">
        <title>Genomic Taxonomy of the Vibrionaceae.</title>
        <authorList>
            <person name="Gomez-Gil B."/>
            <person name="Enciso-Ibarra J."/>
        </authorList>
    </citation>
    <scope>NUCLEOTIDE SEQUENCE [LARGE SCALE GENOMIC DNA]</scope>
    <source>
        <strain evidence="2 3">CAIM 1920</strain>
    </source>
</reference>
<protein>
    <submittedName>
        <fullName evidence="2">Uncharacterized protein</fullName>
    </submittedName>
</protein>
<accession>A0A1C3EF54</accession>
<feature type="transmembrane region" description="Helical" evidence="1">
    <location>
        <begin position="36"/>
        <end position="55"/>
    </location>
</feature>
<name>A0A1C3EF54_9GAMM</name>
<evidence type="ECO:0000313" key="2">
    <source>
        <dbReference type="EMBL" id="ODA31850.1"/>
    </source>
</evidence>
<dbReference type="AlphaFoldDB" id="A0A1C3EF54"/>